<dbReference type="OrthoDB" id="10468410at2759"/>
<comment type="caution">
    <text evidence="1">The sequence shown here is derived from an EMBL/GenBank/DDBJ whole genome shotgun (WGS) entry which is preliminary data.</text>
</comment>
<evidence type="ECO:0000313" key="1">
    <source>
        <dbReference type="EMBL" id="KAH9366608.1"/>
    </source>
</evidence>
<dbReference type="VEuPathDB" id="VectorBase:HLOH_053891"/>
<sequence length="226" mass="26304">MASRDYLSFECVWTQKPGDDTDSFLAAYKRFFEAHCGQASVSIERAHQSLPRDSCEDPLWQVNCKLHLYSSLRQNQLETLSIGVARQWCTRGRSGSSLSGHLQWLQPDRQDGFWHSWYAIEKDIRMRSISFGTFAGLNLFAERHTIDSKPRDEGGYAIDCTFKHDERVLQVFLHLRHCVSLEHLYRLTVHYNSIFRVVVYDPVNGQRMSFSTFAPFRCSTKQCHNQ</sequence>
<protein>
    <submittedName>
        <fullName evidence="1">Uncharacterized protein</fullName>
    </submittedName>
</protein>
<name>A0A9J6FW42_HAELO</name>
<gene>
    <name evidence="1" type="ORF">HPB48_010279</name>
</gene>
<dbReference type="AlphaFoldDB" id="A0A9J6FW42"/>
<dbReference type="EMBL" id="JABSTR010000004">
    <property type="protein sequence ID" value="KAH9366608.1"/>
    <property type="molecule type" value="Genomic_DNA"/>
</dbReference>
<proteinExistence type="predicted"/>
<evidence type="ECO:0000313" key="2">
    <source>
        <dbReference type="Proteomes" id="UP000821853"/>
    </source>
</evidence>
<keyword evidence="2" id="KW-1185">Reference proteome</keyword>
<dbReference type="Proteomes" id="UP000821853">
    <property type="component" value="Chromosome 2"/>
</dbReference>
<organism evidence="1 2">
    <name type="scientific">Haemaphysalis longicornis</name>
    <name type="common">Bush tick</name>
    <dbReference type="NCBI Taxonomy" id="44386"/>
    <lineage>
        <taxon>Eukaryota</taxon>
        <taxon>Metazoa</taxon>
        <taxon>Ecdysozoa</taxon>
        <taxon>Arthropoda</taxon>
        <taxon>Chelicerata</taxon>
        <taxon>Arachnida</taxon>
        <taxon>Acari</taxon>
        <taxon>Parasitiformes</taxon>
        <taxon>Ixodida</taxon>
        <taxon>Ixodoidea</taxon>
        <taxon>Ixodidae</taxon>
        <taxon>Haemaphysalinae</taxon>
        <taxon>Haemaphysalis</taxon>
    </lineage>
</organism>
<accession>A0A9J6FW42</accession>
<reference evidence="1 2" key="1">
    <citation type="journal article" date="2020" name="Cell">
        <title>Large-Scale Comparative Analyses of Tick Genomes Elucidate Their Genetic Diversity and Vector Capacities.</title>
        <authorList>
            <consortium name="Tick Genome and Microbiome Consortium (TIGMIC)"/>
            <person name="Jia N."/>
            <person name="Wang J."/>
            <person name="Shi W."/>
            <person name="Du L."/>
            <person name="Sun Y."/>
            <person name="Zhan W."/>
            <person name="Jiang J.F."/>
            <person name="Wang Q."/>
            <person name="Zhang B."/>
            <person name="Ji P."/>
            <person name="Bell-Sakyi L."/>
            <person name="Cui X.M."/>
            <person name="Yuan T.T."/>
            <person name="Jiang B.G."/>
            <person name="Yang W.F."/>
            <person name="Lam T.T."/>
            <person name="Chang Q.C."/>
            <person name="Ding S.J."/>
            <person name="Wang X.J."/>
            <person name="Zhu J.G."/>
            <person name="Ruan X.D."/>
            <person name="Zhao L."/>
            <person name="Wei J.T."/>
            <person name="Ye R.Z."/>
            <person name="Que T.C."/>
            <person name="Du C.H."/>
            <person name="Zhou Y.H."/>
            <person name="Cheng J.X."/>
            <person name="Dai P.F."/>
            <person name="Guo W.B."/>
            <person name="Han X.H."/>
            <person name="Huang E.J."/>
            <person name="Li L.F."/>
            <person name="Wei W."/>
            <person name="Gao Y.C."/>
            <person name="Liu J.Z."/>
            <person name="Shao H.Z."/>
            <person name="Wang X."/>
            <person name="Wang C.C."/>
            <person name="Yang T.C."/>
            <person name="Huo Q.B."/>
            <person name="Li W."/>
            <person name="Chen H.Y."/>
            <person name="Chen S.E."/>
            <person name="Zhou L.G."/>
            <person name="Ni X.B."/>
            <person name="Tian J.H."/>
            <person name="Sheng Y."/>
            <person name="Liu T."/>
            <person name="Pan Y.S."/>
            <person name="Xia L.Y."/>
            <person name="Li J."/>
            <person name="Zhao F."/>
            <person name="Cao W.C."/>
        </authorList>
    </citation>
    <scope>NUCLEOTIDE SEQUENCE [LARGE SCALE GENOMIC DNA]</scope>
    <source>
        <strain evidence="1">HaeL-2018</strain>
    </source>
</reference>